<dbReference type="Proteomes" id="UP000615989">
    <property type="component" value="Unassembled WGS sequence"/>
</dbReference>
<sequence length="845" mass="95928">MTLTAVLARAPGQIAGEAAEKGQISLVNYFLVVAQLALLLLLLRQFQIESAAFLRLAMLAFAGFAIHAWLPLRMRLPFFVMLSLAGIGVVMGGVNAAWLVTISLALVGICHLPVSFAWRGALLLGAAGILALQRAGHLPFPWSDAIWPILGAMFMFRLIGYFYDLRHDKTPPSPAQSLAYFFMLPNACFPLFPVIDFKTFRRNYFDDDAYRIYQVGIDWMVRGVMHLILYRIVYYYLTLAPHEVANPAELIQYLVSNFLLYLRVSGLFHLIVGMLYLFGFRLPETHNRYLLASSFTDFWRRINIYWKEFMQKVFYYPAVFKLRKLGTEKALVLATLYVFLMTWFLHAYQWFWLRGTMLLVAQDMLFWGILGLLVVANSLYEMRHGRARSLGTPTRTWRTTAVLVFKTYATFWFICVLWSFWTTESLGAWVSLWAALGGEYTARMLLYPSVVLAVIIAGSIPRESLRNVRASAQDDRTWMRSRLVTVASLFALLTVSVEALHLQLGKDFGTFVHSLRSGQLSRLDTAQLERGYYENLLSVDRFNSQLWEVYMNKPKNWLDVESTNLKHFVGGFAQTELIPSFVQTTKHGTISINRFGMRDRDYEALPAAGTFRGVVLGASSVMGWGVGDGQTFEAVVEDRLNREWAGGAFDKYELLNMGVPGYQPPQQLVMAEKAFEFQPHAIFYIATGHEISRAAAYLAEAVNKGIDIPYDGLRDIASKAGVTVGMDEGEARKRLTPYRREVLTYVYGRIAEESRKHGSVPVWIFLPQVREGSWQEETAEAVAVADAAGFVVINQEDVYKGRNIDEIRLAEWDDHPNVRGHQLIAERLFDGLAEKREVIFQPAGR</sequence>
<comment type="caution">
    <text evidence="2">The sequence shown here is derived from an EMBL/GenBank/DDBJ whole genome shotgun (WGS) entry which is preliminary data.</text>
</comment>
<feature type="transmembrane region" description="Helical" evidence="1">
    <location>
        <begin position="441"/>
        <end position="460"/>
    </location>
</feature>
<gene>
    <name evidence="2" type="ORF">GO606_00785</name>
</gene>
<feature type="transmembrane region" description="Helical" evidence="1">
    <location>
        <begin position="330"/>
        <end position="352"/>
    </location>
</feature>
<feature type="transmembrane region" description="Helical" evidence="1">
    <location>
        <begin position="26"/>
        <end position="43"/>
    </location>
</feature>
<keyword evidence="1" id="KW-0812">Transmembrane</keyword>
<reference evidence="2" key="1">
    <citation type="submission" date="2019-12" db="EMBL/GenBank/DDBJ databases">
        <title>Comparative genomics gives insights into the taxonomy of the Azoarcus-Aromatoleum group and reveals separate origins of nif in the plant-associated Azoarcus and non-plant-associated Aromatoleum sub-groups.</title>
        <authorList>
            <person name="Lafos M."/>
            <person name="Maluk M."/>
            <person name="Batista M."/>
            <person name="Junghare M."/>
            <person name="Carmona M."/>
            <person name="Faoro H."/>
            <person name="Cruz L.M."/>
            <person name="Battistoni F."/>
            <person name="De Souza E."/>
            <person name="Pedrosa F."/>
            <person name="Chen W.-M."/>
            <person name="Poole P.S."/>
            <person name="Dixon R.A."/>
            <person name="James E.K."/>
        </authorList>
    </citation>
    <scope>NUCLEOTIDE SEQUENCE</scope>
    <source>
        <strain evidence="2">LuFRes1</strain>
    </source>
</reference>
<evidence type="ECO:0000256" key="1">
    <source>
        <dbReference type="SAM" id="Phobius"/>
    </source>
</evidence>
<feature type="transmembrane region" description="Helical" evidence="1">
    <location>
        <begin position="364"/>
        <end position="380"/>
    </location>
</feature>
<dbReference type="SUPFAM" id="SSF52266">
    <property type="entry name" value="SGNH hydrolase"/>
    <property type="match status" value="1"/>
</dbReference>
<proteinExistence type="predicted"/>
<accession>A0ABX1PHR9</accession>
<feature type="transmembrane region" description="Helical" evidence="1">
    <location>
        <begin position="116"/>
        <end position="133"/>
    </location>
</feature>
<keyword evidence="1" id="KW-0472">Membrane</keyword>
<evidence type="ECO:0000313" key="2">
    <source>
        <dbReference type="EMBL" id="NMG23272.1"/>
    </source>
</evidence>
<dbReference type="Gene3D" id="3.40.50.1110">
    <property type="entry name" value="SGNH hydrolase"/>
    <property type="match status" value="1"/>
</dbReference>
<feature type="transmembrane region" description="Helical" evidence="1">
    <location>
        <begin position="258"/>
        <end position="278"/>
    </location>
</feature>
<feature type="transmembrane region" description="Helical" evidence="1">
    <location>
        <begin position="76"/>
        <end position="109"/>
    </location>
</feature>
<feature type="transmembrane region" description="Helical" evidence="1">
    <location>
        <begin position="219"/>
        <end position="238"/>
    </location>
</feature>
<protein>
    <submittedName>
        <fullName evidence="2">Uncharacterized protein</fullName>
    </submittedName>
</protein>
<feature type="transmembrane region" description="Helical" evidence="1">
    <location>
        <begin position="145"/>
        <end position="163"/>
    </location>
</feature>
<keyword evidence="1" id="KW-1133">Transmembrane helix</keyword>
<name>A0ABX1PHR9_9RHOO</name>
<feature type="transmembrane region" description="Helical" evidence="1">
    <location>
        <begin position="401"/>
        <end position="421"/>
    </location>
</feature>
<dbReference type="InterPro" id="IPR036514">
    <property type="entry name" value="SGNH_hydro_sf"/>
</dbReference>
<evidence type="ECO:0000313" key="3">
    <source>
        <dbReference type="Proteomes" id="UP000615989"/>
    </source>
</evidence>
<organism evidence="2 3">
    <name type="scientific">Aromatoleum anaerobium</name>
    <dbReference type="NCBI Taxonomy" id="182180"/>
    <lineage>
        <taxon>Bacteria</taxon>
        <taxon>Pseudomonadati</taxon>
        <taxon>Pseudomonadota</taxon>
        <taxon>Betaproteobacteria</taxon>
        <taxon>Rhodocyclales</taxon>
        <taxon>Rhodocyclaceae</taxon>
        <taxon>Aromatoleum</taxon>
    </lineage>
</organism>
<keyword evidence="3" id="KW-1185">Reference proteome</keyword>
<dbReference type="RefSeq" id="WP_169116683.1">
    <property type="nucleotide sequence ID" value="NZ_WTVG02000040.1"/>
</dbReference>
<feature type="transmembrane region" description="Helical" evidence="1">
    <location>
        <begin position="481"/>
        <end position="502"/>
    </location>
</feature>
<dbReference type="EMBL" id="WTVG01000001">
    <property type="protein sequence ID" value="NMG23272.1"/>
    <property type="molecule type" value="Genomic_DNA"/>
</dbReference>
<feature type="transmembrane region" description="Helical" evidence="1">
    <location>
        <begin position="52"/>
        <end position="70"/>
    </location>
</feature>